<dbReference type="InterPro" id="IPR049050">
    <property type="entry name" value="nSTAND3"/>
</dbReference>
<dbReference type="EMBL" id="CACVKT020002390">
    <property type="protein sequence ID" value="CAC5377818.1"/>
    <property type="molecule type" value="Genomic_DNA"/>
</dbReference>
<dbReference type="SUPFAM" id="SSF52540">
    <property type="entry name" value="P-loop containing nucleoside triphosphate hydrolases"/>
    <property type="match status" value="1"/>
</dbReference>
<feature type="repeat" description="ANK" evidence="3">
    <location>
        <begin position="391"/>
        <end position="423"/>
    </location>
</feature>
<dbReference type="InterPro" id="IPR036770">
    <property type="entry name" value="Ankyrin_rpt-contain_sf"/>
</dbReference>
<proteinExistence type="predicted"/>
<reference evidence="6 7" key="1">
    <citation type="submission" date="2020-06" db="EMBL/GenBank/DDBJ databases">
        <authorList>
            <person name="Li R."/>
            <person name="Bekaert M."/>
        </authorList>
    </citation>
    <scope>NUCLEOTIDE SEQUENCE [LARGE SCALE GENOMIC DNA]</scope>
    <source>
        <strain evidence="7">wild</strain>
    </source>
</reference>
<dbReference type="PANTHER" id="PTHR24173:SF74">
    <property type="entry name" value="ANKYRIN REPEAT DOMAIN-CONTAINING PROTEIN 16"/>
    <property type="match status" value="1"/>
</dbReference>
<dbReference type="Pfam" id="PF20720">
    <property type="entry name" value="nSTAND3"/>
    <property type="match status" value="1"/>
</dbReference>
<protein>
    <recommendedName>
        <fullName evidence="5">Novel STAND NTPase 3 domain-containing protein</fullName>
    </recommendedName>
</protein>
<accession>A0A6J8B1T1</accession>
<feature type="repeat" description="ANK" evidence="3">
    <location>
        <begin position="358"/>
        <end position="386"/>
    </location>
</feature>
<dbReference type="InterPro" id="IPR027417">
    <property type="entry name" value="P-loop_NTPase"/>
</dbReference>
<feature type="coiled-coil region" evidence="4">
    <location>
        <begin position="25"/>
        <end position="59"/>
    </location>
</feature>
<dbReference type="Gene3D" id="1.25.40.20">
    <property type="entry name" value="Ankyrin repeat-containing domain"/>
    <property type="match status" value="1"/>
</dbReference>
<gene>
    <name evidence="6" type="ORF">MCOR_14087</name>
</gene>
<feature type="domain" description="Novel STAND NTPase 3" evidence="5">
    <location>
        <begin position="94"/>
        <end position="202"/>
    </location>
</feature>
<dbReference type="PROSITE" id="PS50297">
    <property type="entry name" value="ANK_REP_REGION"/>
    <property type="match status" value="2"/>
</dbReference>
<keyword evidence="7" id="KW-1185">Reference proteome</keyword>
<dbReference type="PANTHER" id="PTHR24173">
    <property type="entry name" value="ANKYRIN REPEAT CONTAINING"/>
    <property type="match status" value="1"/>
</dbReference>
<name>A0A6J8B1T1_MYTCO</name>
<dbReference type="InterPro" id="IPR002110">
    <property type="entry name" value="Ankyrin_rpt"/>
</dbReference>
<dbReference type="PRINTS" id="PR01415">
    <property type="entry name" value="ANKYRIN"/>
</dbReference>
<dbReference type="PROSITE" id="PS50088">
    <property type="entry name" value="ANK_REPEAT"/>
    <property type="match status" value="2"/>
</dbReference>
<keyword evidence="2 3" id="KW-0040">ANK repeat</keyword>
<keyword evidence="1" id="KW-0677">Repeat</keyword>
<evidence type="ECO:0000259" key="5">
    <source>
        <dbReference type="Pfam" id="PF20720"/>
    </source>
</evidence>
<organism evidence="6 7">
    <name type="scientific">Mytilus coruscus</name>
    <name type="common">Sea mussel</name>
    <dbReference type="NCBI Taxonomy" id="42192"/>
    <lineage>
        <taxon>Eukaryota</taxon>
        <taxon>Metazoa</taxon>
        <taxon>Spiralia</taxon>
        <taxon>Lophotrochozoa</taxon>
        <taxon>Mollusca</taxon>
        <taxon>Bivalvia</taxon>
        <taxon>Autobranchia</taxon>
        <taxon>Pteriomorphia</taxon>
        <taxon>Mytilida</taxon>
        <taxon>Mytiloidea</taxon>
        <taxon>Mytilidae</taxon>
        <taxon>Mytilinae</taxon>
        <taxon>Mytilus</taxon>
    </lineage>
</organism>
<evidence type="ECO:0000256" key="3">
    <source>
        <dbReference type="PROSITE-ProRule" id="PRU00023"/>
    </source>
</evidence>
<dbReference type="Pfam" id="PF12796">
    <property type="entry name" value="Ank_2"/>
    <property type="match status" value="1"/>
</dbReference>
<dbReference type="SMART" id="SM00248">
    <property type="entry name" value="ANK"/>
    <property type="match status" value="3"/>
</dbReference>
<dbReference type="SUPFAM" id="SSF48403">
    <property type="entry name" value="Ankyrin repeat"/>
    <property type="match status" value="1"/>
</dbReference>
<sequence length="431" mass="49637">MERLGGWQMTQECDQLKTKFLDQTNQEIILDIKRYNDEINDLKKSFKSLKRSHSDMRREMKILKISQQDPVPPNIRAKIKEILKAWKDTDNNMFIDTRAAQQVLKCIQEKSCVTITACSGAGKTATLRHVALQMAKYNYDVLLVTYQDEIIKFYSPNKKTMFVVDDLCGNFSFDHSEINIWRPVIDHLKMVLENKLTKIIVAFHEAEIDKLLTKGYYTKYCALALCVFFNDNVKEEMLKEEVNEETRTIIENVCEACKLNRGTSRTILVDELDSLTHTFRMLDDWAKGNVQDVFSNINMKVPRFREKFLLHLNTLDISQQKQLAHSFDKDIAKDGVINKKIVQLLLDSGADFNQCDDEGQSSVMKACEHGHTEIVKLLLDKGADLNQCYAKMQSSVMKACEHGRTEIVKILLDKGADLNASDWLRNTSIMK</sequence>
<evidence type="ECO:0000256" key="1">
    <source>
        <dbReference type="ARBA" id="ARBA00022737"/>
    </source>
</evidence>
<evidence type="ECO:0000256" key="2">
    <source>
        <dbReference type="ARBA" id="ARBA00023043"/>
    </source>
</evidence>
<dbReference type="OrthoDB" id="194358at2759"/>
<dbReference type="Proteomes" id="UP000507470">
    <property type="component" value="Unassembled WGS sequence"/>
</dbReference>
<evidence type="ECO:0000313" key="6">
    <source>
        <dbReference type="EMBL" id="CAC5377818.1"/>
    </source>
</evidence>
<evidence type="ECO:0000256" key="4">
    <source>
        <dbReference type="SAM" id="Coils"/>
    </source>
</evidence>
<evidence type="ECO:0000313" key="7">
    <source>
        <dbReference type="Proteomes" id="UP000507470"/>
    </source>
</evidence>
<keyword evidence="4" id="KW-0175">Coiled coil</keyword>
<dbReference type="AlphaFoldDB" id="A0A6J8B1T1"/>